<dbReference type="RefSeq" id="WP_178618455.1">
    <property type="nucleotide sequence ID" value="NZ_JACRSS010000001.1"/>
</dbReference>
<dbReference type="InterPro" id="IPR001387">
    <property type="entry name" value="Cro/C1-type_HTH"/>
</dbReference>
<dbReference type="InterPro" id="IPR010982">
    <property type="entry name" value="Lambda_DNA-bd_dom_sf"/>
</dbReference>
<evidence type="ECO:0000313" key="4">
    <source>
        <dbReference type="Proteomes" id="UP000617951"/>
    </source>
</evidence>
<dbReference type="GO" id="GO:0003677">
    <property type="term" value="F:DNA binding"/>
    <property type="evidence" value="ECO:0007669"/>
    <property type="project" value="UniProtKB-KW"/>
</dbReference>
<feature type="domain" description="HTH cro/C1-type" evidence="2">
    <location>
        <begin position="15"/>
        <end position="69"/>
    </location>
</feature>
<dbReference type="SUPFAM" id="SSF51182">
    <property type="entry name" value="RmlC-like cupins"/>
    <property type="match status" value="1"/>
</dbReference>
<dbReference type="GO" id="GO:0003700">
    <property type="term" value="F:DNA-binding transcription factor activity"/>
    <property type="evidence" value="ECO:0007669"/>
    <property type="project" value="TreeGrafter"/>
</dbReference>
<keyword evidence="1" id="KW-0238">DNA-binding</keyword>
<dbReference type="SUPFAM" id="SSF47413">
    <property type="entry name" value="lambda repressor-like DNA-binding domains"/>
    <property type="match status" value="1"/>
</dbReference>
<accession>A0A926HRW5</accession>
<keyword evidence="4" id="KW-1185">Reference proteome</keyword>
<dbReference type="InterPro" id="IPR014710">
    <property type="entry name" value="RmlC-like_jellyroll"/>
</dbReference>
<name>A0A926HRW5_9FIRM</name>
<dbReference type="CDD" id="cd02209">
    <property type="entry name" value="cupin_XRE_C"/>
    <property type="match status" value="1"/>
</dbReference>
<dbReference type="EMBL" id="JACRSS010000001">
    <property type="protein sequence ID" value="MBC8537827.1"/>
    <property type="molecule type" value="Genomic_DNA"/>
</dbReference>
<dbReference type="CDD" id="cd00093">
    <property type="entry name" value="HTH_XRE"/>
    <property type="match status" value="1"/>
</dbReference>
<dbReference type="Pfam" id="PF07883">
    <property type="entry name" value="Cupin_2"/>
    <property type="match status" value="1"/>
</dbReference>
<dbReference type="SMART" id="SM00530">
    <property type="entry name" value="HTH_XRE"/>
    <property type="match status" value="1"/>
</dbReference>
<evidence type="ECO:0000313" key="3">
    <source>
        <dbReference type="EMBL" id="MBC8537827.1"/>
    </source>
</evidence>
<comment type="caution">
    <text evidence="3">The sequence shown here is derived from an EMBL/GenBank/DDBJ whole genome shotgun (WGS) entry which is preliminary data.</text>
</comment>
<dbReference type="InterPro" id="IPR013096">
    <property type="entry name" value="Cupin_2"/>
</dbReference>
<dbReference type="InterPro" id="IPR050807">
    <property type="entry name" value="TransReg_Diox_bact_type"/>
</dbReference>
<dbReference type="Gene3D" id="1.10.260.40">
    <property type="entry name" value="lambda repressor-like DNA-binding domains"/>
    <property type="match status" value="1"/>
</dbReference>
<sequence>MDRQVAQVAQVAERIKELREIMEVSPAELAGEIGLSEEEYTKYENAQLDIPISVIYGVAAVLGVDPTVLLSGESPRMSTYTITRKGKGMSIERYKEYSFSALAYNFINRDMDPMIVDLLPKDAPPELVTHKGQEFNYVLEGKVTVLFGDHKFVLNEGDSIYFDPKVPHGQMAEYGFARFLTIINE</sequence>
<gene>
    <name evidence="3" type="ORF">H8693_02620</name>
</gene>
<protein>
    <submittedName>
        <fullName evidence="3">Helix-turn-helix transcriptional regulator</fullName>
    </submittedName>
</protein>
<dbReference type="InterPro" id="IPR011051">
    <property type="entry name" value="RmlC_Cupin_sf"/>
</dbReference>
<dbReference type="Proteomes" id="UP000617951">
    <property type="component" value="Unassembled WGS sequence"/>
</dbReference>
<organism evidence="3 4">
    <name type="scientific">Guopingia tenuis</name>
    <dbReference type="NCBI Taxonomy" id="2763656"/>
    <lineage>
        <taxon>Bacteria</taxon>
        <taxon>Bacillati</taxon>
        <taxon>Bacillota</taxon>
        <taxon>Clostridia</taxon>
        <taxon>Christensenellales</taxon>
        <taxon>Christensenellaceae</taxon>
        <taxon>Guopingia</taxon>
    </lineage>
</organism>
<evidence type="ECO:0000256" key="1">
    <source>
        <dbReference type="ARBA" id="ARBA00023125"/>
    </source>
</evidence>
<evidence type="ECO:0000259" key="2">
    <source>
        <dbReference type="PROSITE" id="PS50943"/>
    </source>
</evidence>
<dbReference type="AlphaFoldDB" id="A0A926HRW5"/>
<dbReference type="PROSITE" id="PS50943">
    <property type="entry name" value="HTH_CROC1"/>
    <property type="match status" value="1"/>
</dbReference>
<reference evidence="3" key="1">
    <citation type="submission" date="2020-08" db="EMBL/GenBank/DDBJ databases">
        <title>Genome public.</title>
        <authorList>
            <person name="Liu C."/>
            <person name="Sun Q."/>
        </authorList>
    </citation>
    <scope>NUCLEOTIDE SEQUENCE</scope>
    <source>
        <strain evidence="3">NSJ-63</strain>
    </source>
</reference>
<dbReference type="PANTHER" id="PTHR46797:SF19">
    <property type="entry name" value="BLL2473 PROTEIN"/>
    <property type="match status" value="1"/>
</dbReference>
<dbReference type="Pfam" id="PF01381">
    <property type="entry name" value="HTH_3"/>
    <property type="match status" value="1"/>
</dbReference>
<dbReference type="PANTHER" id="PTHR46797">
    <property type="entry name" value="HTH-TYPE TRANSCRIPTIONAL REGULATOR"/>
    <property type="match status" value="1"/>
</dbReference>
<dbReference type="Gene3D" id="2.60.120.10">
    <property type="entry name" value="Jelly Rolls"/>
    <property type="match status" value="1"/>
</dbReference>
<proteinExistence type="predicted"/>
<dbReference type="GO" id="GO:0005829">
    <property type="term" value="C:cytosol"/>
    <property type="evidence" value="ECO:0007669"/>
    <property type="project" value="TreeGrafter"/>
</dbReference>